<evidence type="ECO:0000313" key="2">
    <source>
        <dbReference type="Proteomes" id="UP000075840"/>
    </source>
</evidence>
<accession>A0A182IGU1</accession>
<proteinExistence type="predicted"/>
<dbReference type="EnsemblMetazoa" id="AARA014679-RA">
    <property type="protein sequence ID" value="AARA014679-PA"/>
    <property type="gene ID" value="AARA014679"/>
</dbReference>
<reference evidence="1" key="1">
    <citation type="submission" date="2022-08" db="UniProtKB">
        <authorList>
            <consortium name="EnsemblMetazoa"/>
        </authorList>
    </citation>
    <scope>IDENTIFICATION</scope>
    <source>
        <strain evidence="1">Dongola</strain>
    </source>
</reference>
<protein>
    <submittedName>
        <fullName evidence="1">Uncharacterized protein</fullName>
    </submittedName>
</protein>
<dbReference type="EMBL" id="APCN01000174">
    <property type="status" value="NOT_ANNOTATED_CDS"/>
    <property type="molecule type" value="Genomic_DNA"/>
</dbReference>
<name>A0A182IGU1_ANOAR</name>
<dbReference type="AlphaFoldDB" id="A0A182IGU1"/>
<dbReference type="VEuPathDB" id="VectorBase:AARA014679"/>
<sequence>MQRNHRSRIGRQWPTCKRVNGNILVVFIYTQGALITGRIRCVSASCTV</sequence>
<dbReference type="Proteomes" id="UP000075840">
    <property type="component" value="Unassembled WGS sequence"/>
</dbReference>
<keyword evidence="2" id="KW-1185">Reference proteome</keyword>
<organism evidence="1 2">
    <name type="scientific">Anopheles arabiensis</name>
    <name type="common">Mosquito</name>
    <dbReference type="NCBI Taxonomy" id="7173"/>
    <lineage>
        <taxon>Eukaryota</taxon>
        <taxon>Metazoa</taxon>
        <taxon>Ecdysozoa</taxon>
        <taxon>Arthropoda</taxon>
        <taxon>Hexapoda</taxon>
        <taxon>Insecta</taxon>
        <taxon>Pterygota</taxon>
        <taxon>Neoptera</taxon>
        <taxon>Endopterygota</taxon>
        <taxon>Diptera</taxon>
        <taxon>Nematocera</taxon>
        <taxon>Culicoidea</taxon>
        <taxon>Culicidae</taxon>
        <taxon>Anophelinae</taxon>
        <taxon>Anopheles</taxon>
    </lineage>
</organism>
<evidence type="ECO:0000313" key="1">
    <source>
        <dbReference type="EnsemblMetazoa" id="AARA014679-PA"/>
    </source>
</evidence>